<sequence>MKAIAAKRRRFGYRRIGVMLERKGMIMNHKKLYRLYTEEKLVVRRRRGRKRARGSRTPMPEALRPGERWSLDFLSDTFGASRRFRILAVNDDCCRENLCLMADTSISGARVARELDALVRVYGRPASIVSDNGTEFTSRAILKWANDNGVDWHYIDPGKPQQNAFIESFNGSLRDELLNEEMFDSLEDARRKLALWRYDYNNVRPHSSLGNQTPAEARRTLEQFEGSAPGALAQSDNGEYENQTRRLSL</sequence>
<dbReference type="PANTHER" id="PTHR47515:SF1">
    <property type="entry name" value="BLR2054 PROTEIN"/>
    <property type="match status" value="1"/>
</dbReference>
<dbReference type="InterPro" id="IPR025948">
    <property type="entry name" value="HTH-like_dom"/>
</dbReference>
<dbReference type="Gene3D" id="3.30.420.10">
    <property type="entry name" value="Ribonuclease H-like superfamily/Ribonuclease H"/>
    <property type="match status" value="1"/>
</dbReference>
<dbReference type="AlphaFoldDB" id="A0A1I7EAU2"/>
<protein>
    <submittedName>
        <fullName evidence="3">Putative transposase</fullName>
    </submittedName>
</protein>
<organism evidence="3 4">
    <name type="scientific">Sedimentitalea nanhaiensis</name>
    <dbReference type="NCBI Taxonomy" id="999627"/>
    <lineage>
        <taxon>Bacteria</taxon>
        <taxon>Pseudomonadati</taxon>
        <taxon>Pseudomonadota</taxon>
        <taxon>Alphaproteobacteria</taxon>
        <taxon>Rhodobacterales</taxon>
        <taxon>Paracoccaceae</taxon>
        <taxon>Sedimentitalea</taxon>
    </lineage>
</organism>
<accession>A0A1I7EAU2</accession>
<proteinExistence type="predicted"/>
<dbReference type="PROSITE" id="PS50994">
    <property type="entry name" value="INTEGRASE"/>
    <property type="match status" value="1"/>
</dbReference>
<dbReference type="InterPro" id="IPR012337">
    <property type="entry name" value="RNaseH-like_sf"/>
</dbReference>
<dbReference type="Pfam" id="PF13276">
    <property type="entry name" value="HTH_21"/>
    <property type="match status" value="1"/>
</dbReference>
<dbReference type="PANTHER" id="PTHR47515">
    <property type="entry name" value="LOW CALCIUM RESPONSE LOCUS PROTEIN T"/>
    <property type="match status" value="1"/>
</dbReference>
<evidence type="ECO:0000313" key="4">
    <source>
        <dbReference type="Proteomes" id="UP000182466"/>
    </source>
</evidence>
<evidence type="ECO:0000313" key="3">
    <source>
        <dbReference type="EMBL" id="SFU21076.1"/>
    </source>
</evidence>
<dbReference type="GO" id="GO:0015074">
    <property type="term" value="P:DNA integration"/>
    <property type="evidence" value="ECO:0007669"/>
    <property type="project" value="InterPro"/>
</dbReference>
<evidence type="ECO:0000256" key="1">
    <source>
        <dbReference type="SAM" id="MobiDB-lite"/>
    </source>
</evidence>
<reference evidence="3 4" key="1">
    <citation type="submission" date="2016-10" db="EMBL/GenBank/DDBJ databases">
        <authorList>
            <person name="de Groot N.N."/>
        </authorList>
    </citation>
    <scope>NUCLEOTIDE SEQUENCE [LARGE SCALE GENOMIC DNA]</scope>
    <source>
        <strain evidence="3 4">CGMCC 1.10959</strain>
    </source>
</reference>
<keyword evidence="4" id="KW-1185">Reference proteome</keyword>
<dbReference type="InterPro" id="IPR036397">
    <property type="entry name" value="RNaseH_sf"/>
</dbReference>
<feature type="domain" description="Integrase catalytic" evidence="2">
    <location>
        <begin position="61"/>
        <end position="222"/>
    </location>
</feature>
<feature type="region of interest" description="Disordered" evidence="1">
    <location>
        <begin position="226"/>
        <end position="249"/>
    </location>
</feature>
<dbReference type="SUPFAM" id="SSF53098">
    <property type="entry name" value="Ribonuclease H-like"/>
    <property type="match status" value="1"/>
</dbReference>
<dbReference type="InterPro" id="IPR048020">
    <property type="entry name" value="Transpos_IS3"/>
</dbReference>
<dbReference type="eggNOG" id="COG2801">
    <property type="taxonomic scope" value="Bacteria"/>
</dbReference>
<dbReference type="Pfam" id="PF13683">
    <property type="entry name" value="rve_3"/>
    <property type="match status" value="1"/>
</dbReference>
<dbReference type="Proteomes" id="UP000182466">
    <property type="component" value="Unassembled WGS sequence"/>
</dbReference>
<feature type="compositionally biased region" description="Polar residues" evidence="1">
    <location>
        <begin position="234"/>
        <end position="249"/>
    </location>
</feature>
<evidence type="ECO:0000259" key="2">
    <source>
        <dbReference type="PROSITE" id="PS50994"/>
    </source>
</evidence>
<dbReference type="InterPro" id="IPR001584">
    <property type="entry name" value="Integrase_cat-core"/>
</dbReference>
<gene>
    <name evidence="3" type="ORF">SAMN05216236_15614</name>
</gene>
<name>A0A1I7EAU2_9RHOB</name>
<dbReference type="GO" id="GO:0003676">
    <property type="term" value="F:nucleic acid binding"/>
    <property type="evidence" value="ECO:0007669"/>
    <property type="project" value="InterPro"/>
</dbReference>
<dbReference type="EMBL" id="FPAW01000056">
    <property type="protein sequence ID" value="SFU21076.1"/>
    <property type="molecule type" value="Genomic_DNA"/>
</dbReference>
<dbReference type="NCBIfam" id="NF033516">
    <property type="entry name" value="transpos_IS3"/>
    <property type="match status" value="1"/>
</dbReference>
<dbReference type="STRING" id="999627.SAMN05216236_15614"/>